<keyword evidence="1" id="KW-0040">ANK repeat</keyword>
<comment type="caution">
    <text evidence="4">The sequence shown here is derived from an EMBL/GenBank/DDBJ whole genome shotgun (WGS) entry which is preliminary data.</text>
</comment>
<feature type="repeat" description="ANK" evidence="1">
    <location>
        <begin position="211"/>
        <end position="243"/>
    </location>
</feature>
<gene>
    <name evidence="4" type="ORF">NE237_007308</name>
</gene>
<dbReference type="PROSITE" id="PS50297">
    <property type="entry name" value="ANK_REP_REGION"/>
    <property type="match status" value="1"/>
</dbReference>
<dbReference type="SMART" id="SM00248">
    <property type="entry name" value="ANK"/>
    <property type="match status" value="3"/>
</dbReference>
<dbReference type="Pfam" id="PF13962">
    <property type="entry name" value="PGG"/>
    <property type="match status" value="1"/>
</dbReference>
<dbReference type="Gene3D" id="1.25.40.20">
    <property type="entry name" value="Ankyrin repeat-containing domain"/>
    <property type="match status" value="1"/>
</dbReference>
<name>A0A9Q0KP94_9MAGN</name>
<evidence type="ECO:0000313" key="4">
    <source>
        <dbReference type="EMBL" id="KAJ4974134.1"/>
    </source>
</evidence>
<keyword evidence="2" id="KW-0812">Transmembrane</keyword>
<dbReference type="InterPro" id="IPR026961">
    <property type="entry name" value="PGG_dom"/>
</dbReference>
<feature type="transmembrane region" description="Helical" evidence="2">
    <location>
        <begin position="406"/>
        <end position="423"/>
    </location>
</feature>
<feature type="domain" description="PGG" evidence="3">
    <location>
        <begin position="397"/>
        <end position="493"/>
    </location>
</feature>
<feature type="transmembrane region" description="Helical" evidence="2">
    <location>
        <begin position="443"/>
        <end position="464"/>
    </location>
</feature>
<proteinExistence type="predicted"/>
<keyword evidence="2" id="KW-0472">Membrane</keyword>
<dbReference type="InterPro" id="IPR036770">
    <property type="entry name" value="Ankyrin_rpt-contain_sf"/>
</dbReference>
<dbReference type="OrthoDB" id="1868897at2759"/>
<dbReference type="SUPFAM" id="SSF48403">
    <property type="entry name" value="Ankyrin repeat"/>
    <property type="match status" value="1"/>
</dbReference>
<dbReference type="InterPro" id="IPR002110">
    <property type="entry name" value="Ankyrin_rpt"/>
</dbReference>
<evidence type="ECO:0000256" key="1">
    <source>
        <dbReference type="PROSITE-ProRule" id="PRU00023"/>
    </source>
</evidence>
<dbReference type="PANTHER" id="PTHR24177:SF292">
    <property type="entry name" value="ANKYRIN REPEAT FAMILY PROTEIN-RELATED"/>
    <property type="match status" value="1"/>
</dbReference>
<dbReference type="Proteomes" id="UP001141806">
    <property type="component" value="Unassembled WGS sequence"/>
</dbReference>
<evidence type="ECO:0000259" key="3">
    <source>
        <dbReference type="Pfam" id="PF13962"/>
    </source>
</evidence>
<protein>
    <recommendedName>
        <fullName evidence="3">PGG domain-containing protein</fullName>
    </recommendedName>
</protein>
<reference evidence="4" key="1">
    <citation type="journal article" date="2023" name="Plant J.">
        <title>The genome of the king protea, Protea cynaroides.</title>
        <authorList>
            <person name="Chang J."/>
            <person name="Duong T.A."/>
            <person name="Schoeman C."/>
            <person name="Ma X."/>
            <person name="Roodt D."/>
            <person name="Barker N."/>
            <person name="Li Z."/>
            <person name="Van de Peer Y."/>
            <person name="Mizrachi E."/>
        </authorList>
    </citation>
    <scope>NUCLEOTIDE SEQUENCE</scope>
    <source>
        <tissue evidence="4">Young leaves</tissue>
    </source>
</reference>
<dbReference type="Pfam" id="PF12796">
    <property type="entry name" value="Ank_2"/>
    <property type="match status" value="1"/>
</dbReference>
<dbReference type="AlphaFoldDB" id="A0A9Q0KP94"/>
<evidence type="ECO:0000313" key="5">
    <source>
        <dbReference type="Proteomes" id="UP001141806"/>
    </source>
</evidence>
<dbReference type="EMBL" id="JAMYWD010000004">
    <property type="protein sequence ID" value="KAJ4974134.1"/>
    <property type="molecule type" value="Genomic_DNA"/>
</dbReference>
<evidence type="ECO:0000256" key="2">
    <source>
        <dbReference type="SAM" id="Phobius"/>
    </source>
</evidence>
<dbReference type="GO" id="GO:0016020">
    <property type="term" value="C:membrane"/>
    <property type="evidence" value="ECO:0007669"/>
    <property type="project" value="TreeGrafter"/>
</dbReference>
<sequence>MHQSISWELRDDTLQSRSSHPRCMKGQMETKASSVEETPISMASEEALRETNPISLDDVPLLTREDYTIWKDKMEKFLKNYGLWSYFWSVLGILRIKCEATAQLYIKGPNTARHIWSQLITMYEFTHPTNTGMKMKSTRYTWCLPFYTAIVIGDWKNVSEFLSKNKGTLTAVLTSEGEVPLHVAVIKRQYNLAKKLIDSMSTEDLSRQNQNGRTALHIAASDGNIEIVKAIVEKDTKLVTIQSIIMCTPIMDAASAYEKNVVNYLYPITVSQEANRKEVYPGERERVRASLLNCFIWNDFHMLDVQDDAKNSCWHIRGDAENSFHTNRDGTQGNIMCGLRTSTNCIIFRFQKDIRLCFRMHIIIMPSNHDSFPNKKGKTPRLLFTEEHKELVKEGATWMKDTTTQCMVVATLITTIMFVAVFTVPGVGKEEIDHGYIRAKFPIMFVISNILAFCSSVASMLMFLAIITSRYAEEDFLSMGMMIAFVAAIFVMLPSQLLWVSFPITLLAAIPITLYALVELPYFYN</sequence>
<keyword evidence="5" id="KW-1185">Reference proteome</keyword>
<dbReference type="PANTHER" id="PTHR24177">
    <property type="entry name" value="CASKIN"/>
    <property type="match status" value="1"/>
</dbReference>
<feature type="transmembrane region" description="Helical" evidence="2">
    <location>
        <begin position="499"/>
        <end position="518"/>
    </location>
</feature>
<organism evidence="4 5">
    <name type="scientific">Protea cynaroides</name>
    <dbReference type="NCBI Taxonomy" id="273540"/>
    <lineage>
        <taxon>Eukaryota</taxon>
        <taxon>Viridiplantae</taxon>
        <taxon>Streptophyta</taxon>
        <taxon>Embryophyta</taxon>
        <taxon>Tracheophyta</taxon>
        <taxon>Spermatophyta</taxon>
        <taxon>Magnoliopsida</taxon>
        <taxon>Proteales</taxon>
        <taxon>Proteaceae</taxon>
        <taxon>Protea</taxon>
    </lineage>
</organism>
<accession>A0A9Q0KP94</accession>
<feature type="transmembrane region" description="Helical" evidence="2">
    <location>
        <begin position="476"/>
        <end position="493"/>
    </location>
</feature>
<dbReference type="PROSITE" id="PS50088">
    <property type="entry name" value="ANK_REPEAT"/>
    <property type="match status" value="1"/>
</dbReference>
<keyword evidence="2" id="KW-1133">Transmembrane helix</keyword>